<dbReference type="Proteomes" id="UP000281553">
    <property type="component" value="Unassembled WGS sequence"/>
</dbReference>
<protein>
    <submittedName>
        <fullName evidence="1">Uncharacterized protein</fullName>
    </submittedName>
</protein>
<dbReference type="AlphaFoldDB" id="A0A3P6PKU7"/>
<sequence>MFTTSVLQGCECWAMRMEEERKLEVYEHYCSRAIVRGKYTRLASNGTVCTR</sequence>
<dbReference type="EMBL" id="UYRU01000380">
    <property type="protein sequence ID" value="VDK30103.1"/>
    <property type="molecule type" value="Genomic_DNA"/>
</dbReference>
<keyword evidence="2" id="KW-1185">Reference proteome</keyword>
<evidence type="ECO:0000313" key="1">
    <source>
        <dbReference type="EMBL" id="VDK30103.1"/>
    </source>
</evidence>
<evidence type="ECO:0000313" key="2">
    <source>
        <dbReference type="Proteomes" id="UP000281553"/>
    </source>
</evidence>
<gene>
    <name evidence="1" type="ORF">DILT_LOCUS102</name>
</gene>
<organism evidence="1 2">
    <name type="scientific">Dibothriocephalus latus</name>
    <name type="common">Fish tapeworm</name>
    <name type="synonym">Diphyllobothrium latum</name>
    <dbReference type="NCBI Taxonomy" id="60516"/>
    <lineage>
        <taxon>Eukaryota</taxon>
        <taxon>Metazoa</taxon>
        <taxon>Spiralia</taxon>
        <taxon>Lophotrochozoa</taxon>
        <taxon>Platyhelminthes</taxon>
        <taxon>Cestoda</taxon>
        <taxon>Eucestoda</taxon>
        <taxon>Diphyllobothriidea</taxon>
        <taxon>Diphyllobothriidae</taxon>
        <taxon>Dibothriocephalus</taxon>
    </lineage>
</organism>
<accession>A0A3P6PKU7</accession>
<reference evidence="1 2" key="1">
    <citation type="submission" date="2018-11" db="EMBL/GenBank/DDBJ databases">
        <authorList>
            <consortium name="Pathogen Informatics"/>
        </authorList>
    </citation>
    <scope>NUCLEOTIDE SEQUENCE [LARGE SCALE GENOMIC DNA]</scope>
</reference>
<dbReference type="OrthoDB" id="6279956at2759"/>
<name>A0A3P6PKU7_DIBLA</name>
<proteinExistence type="predicted"/>